<evidence type="ECO:0000313" key="2">
    <source>
        <dbReference type="EMBL" id="ROT62306.1"/>
    </source>
</evidence>
<keyword evidence="1" id="KW-1133">Transmembrane helix</keyword>
<feature type="transmembrane region" description="Helical" evidence="1">
    <location>
        <begin position="39"/>
        <end position="64"/>
    </location>
</feature>
<reference evidence="2 3" key="1">
    <citation type="submission" date="2018-04" db="EMBL/GenBank/DDBJ databases">
        <authorList>
            <person name="Zhang X."/>
            <person name="Yuan J."/>
            <person name="Li F."/>
            <person name="Xiang J."/>
        </authorList>
    </citation>
    <scope>NUCLEOTIDE SEQUENCE [LARGE SCALE GENOMIC DNA]</scope>
    <source>
        <tissue evidence="2">Muscle</tissue>
    </source>
</reference>
<comment type="caution">
    <text evidence="2">The sequence shown here is derived from an EMBL/GenBank/DDBJ whole genome shotgun (WGS) entry which is preliminary data.</text>
</comment>
<dbReference type="Proteomes" id="UP000283509">
    <property type="component" value="Unassembled WGS sequence"/>
</dbReference>
<accession>A0A423SDN2</accession>
<sequence length="587" mass="64846">MGSLLCLGSIAPTSGVWFSALGAYWGSVYLPLPLLPFFIRVYSFFFLFCSSLLSLLLLFSLFFCTTPLFYSSLPSISSKSLLPFPFFSFSSPLFFFPSPSHLLLSSFVPLSTNIFVFVSLSSYPSSCAFLSLSSSLFIFFLIIFHSYLPVPIFTIFHHGTNMSFTASYPVLISPTPRPLTYPPSPHFPHNLTFHLSPSHFPHSPPSPTPRPLTYLPILFPLLDLSPIPPYFPLQSPTPLPLAYHPIFHLSPPYLPPNLTFHLSPSTFPIVPQLTLSPIPPSPTFPQSTAPNSPTFNLFPHSLTFHLSPLHFPHRSQLTLSPIPSLSLSFPYPTIPHPHFPTVHRPQLPPFSLFPTAYLSLIPLQFPYRPQLNLSPIPQSPTFPTVHRRHLSSICCSLPRSNCLLALSSLQPPSSSLKHYTSTFHLFLPFFTTPSSLTKYFPPSPSISTLPSSSFPLQRLISLTPFPSLLSFPLLNALFPFSPSPSSLSSTPYFPPLLAPLRSPLQPLISPHSSLPLSLSLPSSTPYFPTPPTLSSPLQGLISPHSLFPPPLLFNALFPSTPPTPPPSLSSPFLNTLYPYYTTPSSAT</sequence>
<keyword evidence="1" id="KW-0812">Transmembrane</keyword>
<dbReference type="EMBL" id="QCYY01003730">
    <property type="protein sequence ID" value="ROT62306.1"/>
    <property type="molecule type" value="Genomic_DNA"/>
</dbReference>
<proteinExistence type="predicted"/>
<protein>
    <submittedName>
        <fullName evidence="2">Uncharacterized protein</fullName>
    </submittedName>
</protein>
<feature type="transmembrane region" description="Helical" evidence="1">
    <location>
        <begin position="127"/>
        <end position="148"/>
    </location>
</feature>
<organism evidence="2 3">
    <name type="scientific">Penaeus vannamei</name>
    <name type="common">Whiteleg shrimp</name>
    <name type="synonym">Litopenaeus vannamei</name>
    <dbReference type="NCBI Taxonomy" id="6689"/>
    <lineage>
        <taxon>Eukaryota</taxon>
        <taxon>Metazoa</taxon>
        <taxon>Ecdysozoa</taxon>
        <taxon>Arthropoda</taxon>
        <taxon>Crustacea</taxon>
        <taxon>Multicrustacea</taxon>
        <taxon>Malacostraca</taxon>
        <taxon>Eumalacostraca</taxon>
        <taxon>Eucarida</taxon>
        <taxon>Decapoda</taxon>
        <taxon>Dendrobranchiata</taxon>
        <taxon>Penaeoidea</taxon>
        <taxon>Penaeidae</taxon>
        <taxon>Penaeus</taxon>
    </lineage>
</organism>
<feature type="transmembrane region" description="Helical" evidence="1">
    <location>
        <begin position="102"/>
        <end position="120"/>
    </location>
</feature>
<evidence type="ECO:0000313" key="3">
    <source>
        <dbReference type="Proteomes" id="UP000283509"/>
    </source>
</evidence>
<reference evidence="2 3" key="2">
    <citation type="submission" date="2019-01" db="EMBL/GenBank/DDBJ databases">
        <title>The decoding of complex shrimp genome reveals the adaptation for benthos swimmer, frequently molting mechanism and breeding impact on genome.</title>
        <authorList>
            <person name="Sun Y."/>
            <person name="Gao Y."/>
            <person name="Yu Y."/>
        </authorList>
    </citation>
    <scope>NUCLEOTIDE SEQUENCE [LARGE SCALE GENOMIC DNA]</scope>
    <source>
        <tissue evidence="2">Muscle</tissue>
    </source>
</reference>
<keyword evidence="3" id="KW-1185">Reference proteome</keyword>
<keyword evidence="1" id="KW-0472">Membrane</keyword>
<evidence type="ECO:0000256" key="1">
    <source>
        <dbReference type="SAM" id="Phobius"/>
    </source>
</evidence>
<gene>
    <name evidence="2" type="ORF">C7M84_019851</name>
</gene>
<name>A0A423SDN2_PENVA</name>
<dbReference type="AlphaFoldDB" id="A0A423SDN2"/>